<feature type="transmembrane region" description="Helical" evidence="1">
    <location>
        <begin position="79"/>
        <end position="99"/>
    </location>
</feature>
<keyword evidence="1" id="KW-1133">Transmembrane helix</keyword>
<feature type="domain" description="DUF6533" evidence="2">
    <location>
        <begin position="2"/>
        <end position="32"/>
    </location>
</feature>
<reference evidence="3 4" key="1">
    <citation type="journal article" date="2012" name="Science">
        <title>The Paleozoic origin of enzymatic lignin decomposition reconstructed from 31 fungal genomes.</title>
        <authorList>
            <person name="Floudas D."/>
            <person name="Binder M."/>
            <person name="Riley R."/>
            <person name="Barry K."/>
            <person name="Blanchette R.A."/>
            <person name="Henrissat B."/>
            <person name="Martinez A.T."/>
            <person name="Otillar R."/>
            <person name="Spatafora J.W."/>
            <person name="Yadav J.S."/>
            <person name="Aerts A."/>
            <person name="Benoit I."/>
            <person name="Boyd A."/>
            <person name="Carlson A."/>
            <person name="Copeland A."/>
            <person name="Coutinho P.M."/>
            <person name="de Vries R.P."/>
            <person name="Ferreira P."/>
            <person name="Findley K."/>
            <person name="Foster B."/>
            <person name="Gaskell J."/>
            <person name="Glotzer D."/>
            <person name="Gorecki P."/>
            <person name="Heitman J."/>
            <person name="Hesse C."/>
            <person name="Hori C."/>
            <person name="Igarashi K."/>
            <person name="Jurgens J.A."/>
            <person name="Kallen N."/>
            <person name="Kersten P."/>
            <person name="Kohler A."/>
            <person name="Kuees U."/>
            <person name="Kumar T.K.A."/>
            <person name="Kuo A."/>
            <person name="LaButti K."/>
            <person name="Larrondo L.F."/>
            <person name="Lindquist E."/>
            <person name="Ling A."/>
            <person name="Lombard V."/>
            <person name="Lucas S."/>
            <person name="Lundell T."/>
            <person name="Martin R."/>
            <person name="McLaughlin D.J."/>
            <person name="Morgenstern I."/>
            <person name="Morin E."/>
            <person name="Murat C."/>
            <person name="Nagy L.G."/>
            <person name="Nolan M."/>
            <person name="Ohm R.A."/>
            <person name="Patyshakuliyeva A."/>
            <person name="Rokas A."/>
            <person name="Ruiz-Duenas F.J."/>
            <person name="Sabat G."/>
            <person name="Salamov A."/>
            <person name="Samejima M."/>
            <person name="Schmutz J."/>
            <person name="Slot J.C."/>
            <person name="St John F."/>
            <person name="Stenlid J."/>
            <person name="Sun H."/>
            <person name="Sun S."/>
            <person name="Syed K."/>
            <person name="Tsang A."/>
            <person name="Wiebenga A."/>
            <person name="Young D."/>
            <person name="Pisabarro A."/>
            <person name="Eastwood D.C."/>
            <person name="Martin F."/>
            <person name="Cullen D."/>
            <person name="Grigoriev I.V."/>
            <person name="Hibbett D.S."/>
        </authorList>
    </citation>
    <scope>NUCLEOTIDE SEQUENCE [LARGE SCALE GENOMIC DNA]</scope>
    <source>
        <strain evidence="3 4">MD-104</strain>
    </source>
</reference>
<accession>A0A2H3JK44</accession>
<evidence type="ECO:0000313" key="4">
    <source>
        <dbReference type="Proteomes" id="UP000218811"/>
    </source>
</evidence>
<keyword evidence="4" id="KW-1185">Reference proteome</keyword>
<feature type="transmembrane region" description="Helical" evidence="1">
    <location>
        <begin position="131"/>
        <end position="153"/>
    </location>
</feature>
<gene>
    <name evidence="3" type="ORF">WOLCODRAFT_101722</name>
</gene>
<feature type="transmembrane region" description="Helical" evidence="1">
    <location>
        <begin position="50"/>
        <end position="72"/>
    </location>
</feature>
<name>A0A2H3JK44_WOLCO</name>
<dbReference type="Pfam" id="PF20151">
    <property type="entry name" value="DUF6533"/>
    <property type="match status" value="1"/>
</dbReference>
<feature type="transmembrane region" description="Helical" evidence="1">
    <location>
        <begin position="21"/>
        <end position="44"/>
    </location>
</feature>
<keyword evidence="1" id="KW-0472">Membrane</keyword>
<dbReference type="Proteomes" id="UP000218811">
    <property type="component" value="Unassembled WGS sequence"/>
</dbReference>
<keyword evidence="1" id="KW-0812">Transmembrane</keyword>
<sequence length="158" mass="17958">MMTLSEEVRLIWGRRPTGATIVFLVNRYLVLIFGVAILLQTVAWDTALVMLYYTTNVLLYVIMAVFSALRAYAIARCKWCFALITLALGLVPAVANVYFEARSSYAFVEFINNMPICNFTDHYSSKAYNRVIMASRICAISSDAIVIALTWYYTFKTK</sequence>
<dbReference type="OrthoDB" id="2804045at2759"/>
<feature type="non-terminal residue" evidence="3">
    <location>
        <position position="158"/>
    </location>
</feature>
<evidence type="ECO:0000256" key="1">
    <source>
        <dbReference type="SAM" id="Phobius"/>
    </source>
</evidence>
<protein>
    <recommendedName>
        <fullName evidence="2">DUF6533 domain-containing protein</fullName>
    </recommendedName>
</protein>
<dbReference type="InterPro" id="IPR045340">
    <property type="entry name" value="DUF6533"/>
</dbReference>
<organism evidence="3 4">
    <name type="scientific">Wolfiporia cocos (strain MD-104)</name>
    <name type="common">Brown rot fungus</name>
    <dbReference type="NCBI Taxonomy" id="742152"/>
    <lineage>
        <taxon>Eukaryota</taxon>
        <taxon>Fungi</taxon>
        <taxon>Dikarya</taxon>
        <taxon>Basidiomycota</taxon>
        <taxon>Agaricomycotina</taxon>
        <taxon>Agaricomycetes</taxon>
        <taxon>Polyporales</taxon>
        <taxon>Phaeolaceae</taxon>
        <taxon>Wolfiporia</taxon>
    </lineage>
</organism>
<proteinExistence type="predicted"/>
<dbReference type="EMBL" id="KB468124">
    <property type="protein sequence ID" value="PCH42221.1"/>
    <property type="molecule type" value="Genomic_DNA"/>
</dbReference>
<evidence type="ECO:0000313" key="3">
    <source>
        <dbReference type="EMBL" id="PCH42221.1"/>
    </source>
</evidence>
<evidence type="ECO:0000259" key="2">
    <source>
        <dbReference type="Pfam" id="PF20151"/>
    </source>
</evidence>
<dbReference type="OMA" id="VIMASRI"/>
<dbReference type="AlphaFoldDB" id="A0A2H3JK44"/>